<feature type="region of interest" description="Disordered" evidence="1">
    <location>
        <begin position="131"/>
        <end position="159"/>
    </location>
</feature>
<proteinExistence type="predicted"/>
<feature type="compositionally biased region" description="Basic residues" evidence="1">
    <location>
        <begin position="249"/>
        <end position="258"/>
    </location>
</feature>
<dbReference type="EMBL" id="VSSQ01051198">
    <property type="protein sequence ID" value="MPN05287.1"/>
    <property type="molecule type" value="Genomic_DNA"/>
</dbReference>
<name>A0A645ETW4_9ZZZZ</name>
<feature type="region of interest" description="Disordered" evidence="1">
    <location>
        <begin position="200"/>
        <end position="258"/>
    </location>
</feature>
<evidence type="ECO:0000256" key="1">
    <source>
        <dbReference type="SAM" id="MobiDB-lite"/>
    </source>
</evidence>
<protein>
    <submittedName>
        <fullName evidence="2">Uncharacterized protein</fullName>
    </submittedName>
</protein>
<dbReference type="AlphaFoldDB" id="A0A645ETW4"/>
<feature type="compositionally biased region" description="Low complexity" evidence="1">
    <location>
        <begin position="224"/>
        <end position="241"/>
    </location>
</feature>
<comment type="caution">
    <text evidence="2">The sequence shown here is derived from an EMBL/GenBank/DDBJ whole genome shotgun (WGS) entry which is preliminary data.</text>
</comment>
<reference evidence="2" key="1">
    <citation type="submission" date="2019-08" db="EMBL/GenBank/DDBJ databases">
        <authorList>
            <person name="Kucharzyk K."/>
            <person name="Murdoch R.W."/>
            <person name="Higgins S."/>
            <person name="Loffler F."/>
        </authorList>
    </citation>
    <scope>NUCLEOTIDE SEQUENCE</scope>
</reference>
<accession>A0A645ETW4</accession>
<gene>
    <name evidence="2" type="ORF">SDC9_152537</name>
</gene>
<organism evidence="2">
    <name type="scientific">bioreactor metagenome</name>
    <dbReference type="NCBI Taxonomy" id="1076179"/>
    <lineage>
        <taxon>unclassified sequences</taxon>
        <taxon>metagenomes</taxon>
        <taxon>ecological metagenomes</taxon>
    </lineage>
</organism>
<evidence type="ECO:0000313" key="2">
    <source>
        <dbReference type="EMBL" id="MPN05287.1"/>
    </source>
</evidence>
<feature type="compositionally biased region" description="Basic residues" evidence="1">
    <location>
        <begin position="131"/>
        <end position="144"/>
    </location>
</feature>
<sequence>MDQIAPRDPHALVPVHQNPQTASRRDLLGLHKIGRQILGNFAVHQPYAAHIRLLHIQVPDHGQRTLMTHGSAHVQLSVRPKRQIRPRMVHGPPDVALVVGNGQHRSQRTSSAKLQRYTGSVLLQGIAHHGRRRQSAAQCRRSHRQGTMDISGPFRQIPGGDRRSLHEAIGGNCSYDFVAHESLLLCLSSLFGFRQQKITRSSSGRGVVRRRSPVTRISPKPAFSSMARSSASSHARSRCSSQVRFHVPSGRRQKRSTP</sequence>